<keyword evidence="1" id="KW-0812">Transmembrane</keyword>
<evidence type="ECO:0000313" key="3">
    <source>
        <dbReference type="Proteomes" id="UP000071778"/>
    </source>
</evidence>
<protein>
    <submittedName>
        <fullName evidence="2">Uncharacterized protein</fullName>
    </submittedName>
</protein>
<gene>
    <name evidence="2" type="ORF">CAter282_3361</name>
</gene>
<keyword evidence="3" id="KW-1185">Reference proteome</keyword>
<feature type="transmembrane region" description="Helical" evidence="1">
    <location>
        <begin position="29"/>
        <end position="53"/>
    </location>
</feature>
<sequence length="54" mass="6028">MSTTGAGNRHSQSNDAKLLKNQRYTACRMAAAGFMAIAFSTMKIIFLAMFYLYL</sequence>
<dbReference type="AlphaFoldDB" id="A0A127PTK7"/>
<dbReference type="PATRIC" id="fig|279058.17.peg.3656"/>
<keyword evidence="1" id="KW-0472">Membrane</keyword>
<organism evidence="2 3">
    <name type="scientific">Collimonas arenae</name>
    <dbReference type="NCBI Taxonomy" id="279058"/>
    <lineage>
        <taxon>Bacteria</taxon>
        <taxon>Pseudomonadati</taxon>
        <taxon>Pseudomonadota</taxon>
        <taxon>Betaproteobacteria</taxon>
        <taxon>Burkholderiales</taxon>
        <taxon>Oxalobacteraceae</taxon>
        <taxon>Collimonas</taxon>
    </lineage>
</organism>
<reference evidence="2 3" key="1">
    <citation type="submission" date="2015-11" db="EMBL/GenBank/DDBJ databases">
        <title>Exploring the genomic traits of fungus-feeding bacterial genus Collimonas.</title>
        <authorList>
            <person name="Song C."/>
            <person name="Schmidt R."/>
            <person name="de Jager V."/>
            <person name="Krzyzanowska D."/>
            <person name="Jongedijk E."/>
            <person name="Cankar K."/>
            <person name="Beekwilder J."/>
            <person name="van Veen A."/>
            <person name="de Boer W."/>
            <person name="van Veen J.A."/>
            <person name="Garbeva P."/>
        </authorList>
    </citation>
    <scope>NUCLEOTIDE SEQUENCE [LARGE SCALE GENOMIC DNA]</scope>
    <source>
        <strain evidence="2 3">Ter282</strain>
    </source>
</reference>
<dbReference type="Proteomes" id="UP000071778">
    <property type="component" value="Chromosome"/>
</dbReference>
<accession>A0A127PTK7</accession>
<proteinExistence type="predicted"/>
<dbReference type="EMBL" id="CP013235">
    <property type="protein sequence ID" value="AMP11054.1"/>
    <property type="molecule type" value="Genomic_DNA"/>
</dbReference>
<evidence type="ECO:0000313" key="2">
    <source>
        <dbReference type="EMBL" id="AMP11054.1"/>
    </source>
</evidence>
<evidence type="ECO:0000256" key="1">
    <source>
        <dbReference type="SAM" id="Phobius"/>
    </source>
</evidence>
<dbReference type="RefSeq" id="WP_156477143.1">
    <property type="nucleotide sequence ID" value="NZ_CP013233.1"/>
</dbReference>
<name>A0A127PTK7_9BURK</name>
<keyword evidence="1" id="KW-1133">Transmembrane helix</keyword>